<accession>A0A6P5ACA8</accession>
<evidence type="ECO:0000256" key="10">
    <source>
        <dbReference type="ARBA" id="ARBA00038466"/>
    </source>
</evidence>
<comment type="caution">
    <text evidence="11">Lacks conserved residue(s) required for the propagation of feature annotation.</text>
</comment>
<dbReference type="PANTHER" id="PTHR22760:SF3">
    <property type="entry name" value="GPI MANNOSYLTRANSFERASE 4"/>
    <property type="match status" value="1"/>
</dbReference>
<evidence type="ECO:0000256" key="8">
    <source>
        <dbReference type="ARBA" id="ARBA00022989"/>
    </source>
</evidence>
<keyword evidence="13" id="KW-1185">Reference proteome</keyword>
<keyword evidence="5" id="KW-0808">Transferase</keyword>
<feature type="chain" id="PRO_5028026726" description="Mannosyltransferase" evidence="12">
    <location>
        <begin position="19"/>
        <end position="235"/>
    </location>
</feature>
<dbReference type="GO" id="GO:0006506">
    <property type="term" value="P:GPI anchor biosynthetic process"/>
    <property type="evidence" value="ECO:0007669"/>
    <property type="project" value="UniProtKB-KW"/>
</dbReference>
<dbReference type="OrthoDB" id="10066429at2759"/>
<evidence type="ECO:0000313" key="13">
    <source>
        <dbReference type="Proteomes" id="UP000515135"/>
    </source>
</evidence>
<evidence type="ECO:0000256" key="5">
    <source>
        <dbReference type="ARBA" id="ARBA00022679"/>
    </source>
</evidence>
<evidence type="ECO:0000256" key="1">
    <source>
        <dbReference type="ARBA" id="ARBA00004477"/>
    </source>
</evidence>
<dbReference type="InterPro" id="IPR005599">
    <property type="entry name" value="GPI_mannosylTrfase"/>
</dbReference>
<dbReference type="Proteomes" id="UP000515135">
    <property type="component" value="Unplaced"/>
</dbReference>
<evidence type="ECO:0000256" key="11">
    <source>
        <dbReference type="RuleBase" id="RU363075"/>
    </source>
</evidence>
<comment type="pathway">
    <text evidence="2">Glycolipid biosynthesis; glycosylphosphatidylinositol-anchor biosynthesis.</text>
</comment>
<keyword evidence="12" id="KW-0732">Signal</keyword>
<dbReference type="GO" id="GO:0000026">
    <property type="term" value="F:alpha-1,2-mannosyltransferase activity"/>
    <property type="evidence" value="ECO:0007669"/>
    <property type="project" value="TreeGrafter"/>
</dbReference>
<dbReference type="RefSeq" id="XP_019639426.1">
    <property type="nucleotide sequence ID" value="XM_019783867.1"/>
</dbReference>
<keyword evidence="6 11" id="KW-0812">Transmembrane</keyword>
<evidence type="ECO:0000256" key="2">
    <source>
        <dbReference type="ARBA" id="ARBA00004687"/>
    </source>
</evidence>
<protein>
    <recommendedName>
        <fullName evidence="11">Mannosyltransferase</fullName>
        <ecNumber evidence="11">2.4.1.-</ecNumber>
    </recommendedName>
</protein>
<evidence type="ECO:0000256" key="12">
    <source>
        <dbReference type="SAM" id="SignalP"/>
    </source>
</evidence>
<organism evidence="13 14">
    <name type="scientific">Branchiostoma belcheri</name>
    <name type="common">Amphioxus</name>
    <dbReference type="NCBI Taxonomy" id="7741"/>
    <lineage>
        <taxon>Eukaryota</taxon>
        <taxon>Metazoa</taxon>
        <taxon>Chordata</taxon>
        <taxon>Cephalochordata</taxon>
        <taxon>Leptocardii</taxon>
        <taxon>Amphioxiformes</taxon>
        <taxon>Branchiostomatidae</taxon>
        <taxon>Branchiostoma</taxon>
    </lineage>
</organism>
<evidence type="ECO:0000256" key="9">
    <source>
        <dbReference type="ARBA" id="ARBA00023136"/>
    </source>
</evidence>
<dbReference type="GO" id="GO:0005789">
    <property type="term" value="C:endoplasmic reticulum membrane"/>
    <property type="evidence" value="ECO:0007669"/>
    <property type="project" value="UniProtKB-SubCell"/>
</dbReference>
<feature type="signal peptide" evidence="12">
    <location>
        <begin position="1"/>
        <end position="18"/>
    </location>
</feature>
<evidence type="ECO:0000313" key="14">
    <source>
        <dbReference type="RefSeq" id="XP_019639426.1"/>
    </source>
</evidence>
<keyword evidence="7 11" id="KW-0256">Endoplasmic reticulum</keyword>
<proteinExistence type="inferred from homology"/>
<dbReference type="AlphaFoldDB" id="A0A6P5ACA8"/>
<keyword evidence="8 11" id="KW-1133">Transmembrane helix</keyword>
<keyword evidence="4 11" id="KW-0328">Glycosyltransferase</keyword>
<keyword evidence="9 11" id="KW-0472">Membrane</keyword>
<dbReference type="GeneID" id="109481331"/>
<evidence type="ECO:0000256" key="3">
    <source>
        <dbReference type="ARBA" id="ARBA00022502"/>
    </source>
</evidence>
<dbReference type="Pfam" id="PF03901">
    <property type="entry name" value="Glyco_transf_22"/>
    <property type="match status" value="1"/>
</dbReference>
<evidence type="ECO:0000256" key="7">
    <source>
        <dbReference type="ARBA" id="ARBA00022824"/>
    </source>
</evidence>
<comment type="similarity">
    <text evidence="10">Belongs to the glycosyltransferase 22 family. PIGZ subfamily.</text>
</comment>
<dbReference type="PANTHER" id="PTHR22760">
    <property type="entry name" value="GLYCOSYLTRANSFERASE"/>
    <property type="match status" value="1"/>
</dbReference>
<dbReference type="KEGG" id="bbel:109481331"/>
<feature type="transmembrane region" description="Helical" evidence="11">
    <location>
        <begin position="48"/>
        <end position="67"/>
    </location>
</feature>
<evidence type="ECO:0000256" key="6">
    <source>
        <dbReference type="ARBA" id="ARBA00022692"/>
    </source>
</evidence>
<sequence>MFFLLCYFVPIFIMSLVAHHEPRYISPCLVPLVLAYHSKFTWKGGKKLLFVGFVVGNVLGGVLFGVLHQGGVVPSLLHLHNLVHQKQSTETVHITYFHTYIPPGHLLGINGNQTANQNFRMSHKVTNDRVEPQVHLHDLAGAPTTVLFDKLRILYQEKQASNNTHVYIVSPSSLHSIFSKHETDMKIVLQEVFFPHLSMEDPPRVQDIVHTRLDELNTLLEELRLMFGLNLYEVL</sequence>
<name>A0A6P5ACA8_BRABE</name>
<comment type="subcellular location">
    <subcellularLocation>
        <location evidence="1 11">Endoplasmic reticulum membrane</location>
        <topology evidence="1 11">Multi-pass membrane protein</topology>
    </subcellularLocation>
</comment>
<reference evidence="14" key="1">
    <citation type="submission" date="2025-08" db="UniProtKB">
        <authorList>
            <consortium name="RefSeq"/>
        </authorList>
    </citation>
    <scope>IDENTIFICATION</scope>
    <source>
        <tissue evidence="14">Gonad</tissue>
    </source>
</reference>
<gene>
    <name evidence="14" type="primary">LOC109481331</name>
</gene>
<dbReference type="EC" id="2.4.1.-" evidence="11"/>
<evidence type="ECO:0000256" key="4">
    <source>
        <dbReference type="ARBA" id="ARBA00022676"/>
    </source>
</evidence>
<keyword evidence="3" id="KW-0337">GPI-anchor biosynthesis</keyword>